<feature type="compositionally biased region" description="Polar residues" evidence="1">
    <location>
        <begin position="379"/>
        <end position="388"/>
    </location>
</feature>
<keyword evidence="3" id="KW-1185">Reference proteome</keyword>
<dbReference type="AlphaFoldDB" id="A0A8H6M3S0"/>
<evidence type="ECO:0000313" key="3">
    <source>
        <dbReference type="Proteomes" id="UP000521943"/>
    </source>
</evidence>
<feature type="compositionally biased region" description="Low complexity" evidence="1">
    <location>
        <begin position="389"/>
        <end position="400"/>
    </location>
</feature>
<accession>A0A8H6M3S0</accession>
<organism evidence="2 3">
    <name type="scientific">Ephemerocybe angulata</name>
    <dbReference type="NCBI Taxonomy" id="980116"/>
    <lineage>
        <taxon>Eukaryota</taxon>
        <taxon>Fungi</taxon>
        <taxon>Dikarya</taxon>
        <taxon>Basidiomycota</taxon>
        <taxon>Agaricomycotina</taxon>
        <taxon>Agaricomycetes</taxon>
        <taxon>Agaricomycetidae</taxon>
        <taxon>Agaricales</taxon>
        <taxon>Agaricineae</taxon>
        <taxon>Psathyrellaceae</taxon>
        <taxon>Ephemerocybe</taxon>
    </lineage>
</organism>
<feature type="region of interest" description="Disordered" evidence="1">
    <location>
        <begin position="371"/>
        <end position="419"/>
    </location>
</feature>
<comment type="caution">
    <text evidence="2">The sequence shown here is derived from an EMBL/GenBank/DDBJ whole genome shotgun (WGS) entry which is preliminary data.</text>
</comment>
<protein>
    <submittedName>
        <fullName evidence="2">Uncharacterized protein</fullName>
    </submittedName>
</protein>
<sequence length="802" mass="89083">MSESASSTTVKPTVPTNEETGDASNYRALDMLAYHVLDKQYAPVDLFPPHMLSKNLAPTVLSSPTWFTISSPNVKWIPRFNPGPQRVRARRDGRFGPHDRTLTPQVCCGDYSFMACIPCNADPILYWTPTRADAPAVRGNAFVYHIRILKGDKMRKLEAAFETCRARAQATATAHPKATLLSLLTTHGKQCMDCLTLYGGNFKDLLENVADLQRTCLDILGVCNFLDKFYPRYLAFDSKIWPVDESIIGGFTVSTRWAQACHQMGIPVWLIRPNFTIIPDVVKIYRDGQTEMTTKRDIVEDDYEEEPGNVQPYPCIYEGLPCSAMYSAMQRLGFRILDETASSEDGWNRLTGRHPAQQTKYVMALPPDSIVPPRDDQIPQASSTNAFVTPSSSFTPSQSPLLRHLSSGPAPPGNLEDETPPKVPIWVCAMSAIDRKIKPAIDKTSPYWGFPLPPSTLFTTPNSRKGRAIYMATWLGTRLAHMSNILRGVETGPLSIQNWRTFLHKTSKLIDPDLGVEDDDGGGNGANDNTNPEAPQSAPQGPKGLPARPTGPGVVAASTPSTSKRKAPPTASGSSQQTPPRKKPKTKARKNPVPKYFVDVLRSKEESLDRIDWIETSVLLGKYEDLEAALTPRVTSEMLYELEENSFRMDLLSLDRVRAPSKWPAELASVARFDQLLILDRCKAVQAVFPMKLGQVLDNLVISFIPNVDRGLASYDHYGRHTSLVNLRALMLDWEGCPEDVRRASVKMIQSHVNQLEIAVVTFYCQAFWNSFGRLPVPPPRLPQVSRSRSEPKSLAADSLGT</sequence>
<feature type="region of interest" description="Disordered" evidence="1">
    <location>
        <begin position="1"/>
        <end position="22"/>
    </location>
</feature>
<evidence type="ECO:0000256" key="1">
    <source>
        <dbReference type="SAM" id="MobiDB-lite"/>
    </source>
</evidence>
<dbReference type="EMBL" id="JACGCI010000039">
    <property type="protein sequence ID" value="KAF6753500.1"/>
    <property type="molecule type" value="Genomic_DNA"/>
</dbReference>
<feature type="compositionally biased region" description="Basic residues" evidence="1">
    <location>
        <begin position="580"/>
        <end position="591"/>
    </location>
</feature>
<name>A0A8H6M3S0_9AGAR</name>
<proteinExistence type="predicted"/>
<gene>
    <name evidence="2" type="ORF">DFP72DRAFT_966778</name>
</gene>
<feature type="region of interest" description="Disordered" evidence="1">
    <location>
        <begin position="511"/>
        <end position="591"/>
    </location>
</feature>
<dbReference type="OrthoDB" id="3026189at2759"/>
<evidence type="ECO:0000313" key="2">
    <source>
        <dbReference type="EMBL" id="KAF6753500.1"/>
    </source>
</evidence>
<feature type="compositionally biased region" description="Polar residues" evidence="1">
    <location>
        <begin position="1"/>
        <end position="18"/>
    </location>
</feature>
<feature type="region of interest" description="Disordered" evidence="1">
    <location>
        <begin position="781"/>
        <end position="802"/>
    </location>
</feature>
<reference evidence="2 3" key="1">
    <citation type="submission" date="2020-07" db="EMBL/GenBank/DDBJ databases">
        <title>Comparative genomics of pyrophilous fungi reveals a link between fire events and developmental genes.</title>
        <authorList>
            <consortium name="DOE Joint Genome Institute"/>
            <person name="Steindorff A.S."/>
            <person name="Carver A."/>
            <person name="Calhoun S."/>
            <person name="Stillman K."/>
            <person name="Liu H."/>
            <person name="Lipzen A."/>
            <person name="Pangilinan J."/>
            <person name="Labutti K."/>
            <person name="Bruns T.D."/>
            <person name="Grigoriev I.V."/>
        </authorList>
    </citation>
    <scope>NUCLEOTIDE SEQUENCE [LARGE SCALE GENOMIC DNA]</scope>
    <source>
        <strain evidence="2 3">CBS 144469</strain>
    </source>
</reference>
<dbReference type="Proteomes" id="UP000521943">
    <property type="component" value="Unassembled WGS sequence"/>
</dbReference>